<dbReference type="EMBL" id="JBAKAP010000003">
    <property type="protein sequence ID" value="MEL0616045.1"/>
    <property type="molecule type" value="Genomic_DNA"/>
</dbReference>
<dbReference type="InterPro" id="IPR008441">
    <property type="entry name" value="AfumC-like_glycosyl_Trfase"/>
</dbReference>
<evidence type="ECO:0000313" key="2">
    <source>
        <dbReference type="Proteomes" id="UP001378242"/>
    </source>
</evidence>
<reference evidence="1 2" key="1">
    <citation type="submission" date="2024-02" db="EMBL/GenBank/DDBJ databases">
        <title>Bacteria isolated from the canopy kelp, Nereocystis luetkeana.</title>
        <authorList>
            <person name="Pfister C.A."/>
            <person name="Younker I.T."/>
            <person name="Light S.H."/>
        </authorList>
    </citation>
    <scope>NUCLEOTIDE SEQUENCE [LARGE SCALE GENOMIC DNA]</scope>
    <source>
        <strain evidence="1 2">TI.5.07</strain>
    </source>
</reference>
<dbReference type="Gene3D" id="3.90.550.20">
    <property type="match status" value="1"/>
</dbReference>
<dbReference type="Proteomes" id="UP001378242">
    <property type="component" value="Unassembled WGS sequence"/>
</dbReference>
<proteinExistence type="predicted"/>
<keyword evidence="2" id="KW-1185">Reference proteome</keyword>
<dbReference type="SUPFAM" id="SSF53448">
    <property type="entry name" value="Nucleotide-diphospho-sugar transferases"/>
    <property type="match status" value="1"/>
</dbReference>
<organism evidence="1 2">
    <name type="scientific">Cobetia marina</name>
    <name type="common">Deleya marina</name>
    <dbReference type="NCBI Taxonomy" id="28258"/>
    <lineage>
        <taxon>Bacteria</taxon>
        <taxon>Pseudomonadati</taxon>
        <taxon>Pseudomonadota</taxon>
        <taxon>Gammaproteobacteria</taxon>
        <taxon>Oceanospirillales</taxon>
        <taxon>Halomonadaceae</taxon>
        <taxon>Cobetia</taxon>
    </lineage>
</organism>
<comment type="caution">
    <text evidence="1">The sequence shown here is derived from an EMBL/GenBank/DDBJ whole genome shotgun (WGS) entry which is preliminary data.</text>
</comment>
<protein>
    <submittedName>
        <fullName evidence="1">Capsular polysaccharide synthesis protein</fullName>
    </submittedName>
</protein>
<evidence type="ECO:0000313" key="1">
    <source>
        <dbReference type="EMBL" id="MEL0616045.1"/>
    </source>
</evidence>
<dbReference type="InterPro" id="IPR039367">
    <property type="entry name" value="Och1-like"/>
</dbReference>
<gene>
    <name evidence="1" type="ORF">V6243_04310</name>
</gene>
<name>A0ABU9GC34_COBMA</name>
<dbReference type="Pfam" id="PF05704">
    <property type="entry name" value="Caps_synth"/>
    <property type="match status" value="1"/>
</dbReference>
<dbReference type="InterPro" id="IPR029044">
    <property type="entry name" value="Nucleotide-diphossugar_trans"/>
</dbReference>
<dbReference type="PANTHER" id="PTHR31834">
    <property type="entry name" value="INITIATION-SPECIFIC ALPHA-1,6-MANNOSYLTRANSFERASE"/>
    <property type="match status" value="1"/>
</dbReference>
<sequence length="350" mass="40109">MINAFIASDTFENKGYWLRKRVPWFSRRYDAHYGIDQLEPGTPRHQQASAALEHLRAACECQTSGHQASEEQQGVEKIIWMYWHAPLQEAPEVVQLSVASWQRQNPDHEVRLLNADNLEQVLGVDLMAAFELSTVRLSMAMKTDVLRLYLLSRFGGIWADATTFCLAPLATWLPGATARHGVFTFRQHKAPSRPVEAWFIAARQGSPVVTRVLALFVEHLFQPRQTAVFVSNRAKNHAKLGIGRQHPTLLYADFVRDAERHGFMPYFSVGYFFNESLRQYYTPSLIEAFMALDNRFASNGAPFEVFETAVVSKQTYKRDYEHRELFKARKTHLLALLERHPETTPEAAEV</sequence>
<dbReference type="PANTHER" id="PTHR31834:SF1">
    <property type="entry name" value="INITIATION-SPECIFIC ALPHA-1,6-MANNOSYLTRANSFERASE"/>
    <property type="match status" value="1"/>
</dbReference>
<dbReference type="RefSeq" id="WP_341541963.1">
    <property type="nucleotide sequence ID" value="NZ_JBAKAP010000003.1"/>
</dbReference>
<accession>A0ABU9GC34</accession>